<dbReference type="InterPro" id="IPR021268">
    <property type="entry name" value="DUF2845"/>
</dbReference>
<evidence type="ECO:0000313" key="2">
    <source>
        <dbReference type="EMBL" id="BCG48726.1"/>
    </source>
</evidence>
<keyword evidence="1" id="KW-0732">Signal</keyword>
<sequence length="110" mass="12548">MRFFTLMVLSLLFTVPAWGTENPTMICPSGIASIGDYQAEVLGKCGEPAVKTQREERRFEKVREGGREKTLSTTVTVDEWTFNFGPREFMQLVLFENGRVKRIESLGYGY</sequence>
<keyword evidence="3" id="KW-1185">Reference proteome</keyword>
<protein>
    <recommendedName>
        <fullName evidence="4">DUF2845 domain-containing protein</fullName>
    </recommendedName>
</protein>
<reference evidence="2 3" key="1">
    <citation type="submission" date="2020-06" db="EMBL/GenBank/DDBJ databases">
        <title>Interaction of electrochemicaly active bacteria, Geobacter bremensis R4 on different carbon anode.</title>
        <authorList>
            <person name="Meng L."/>
            <person name="Yoshida N."/>
        </authorList>
    </citation>
    <scope>NUCLEOTIDE SEQUENCE [LARGE SCALE GENOMIC DNA]</scope>
    <source>
        <strain evidence="2 3">R4</strain>
    </source>
</reference>
<evidence type="ECO:0000313" key="3">
    <source>
        <dbReference type="Proteomes" id="UP000515472"/>
    </source>
</evidence>
<feature type="signal peptide" evidence="1">
    <location>
        <begin position="1"/>
        <end position="19"/>
    </location>
</feature>
<gene>
    <name evidence="2" type="ORF">GEOBRER4_n3620</name>
</gene>
<feature type="chain" id="PRO_5028314603" description="DUF2845 domain-containing protein" evidence="1">
    <location>
        <begin position="20"/>
        <end position="110"/>
    </location>
</feature>
<dbReference type="KEGG" id="gbn:GEOBRER4_34760"/>
<accession>A0A6S6MA45</accession>
<dbReference type="RefSeq" id="WP_185243367.1">
    <property type="nucleotide sequence ID" value="NZ_AP023213.1"/>
</dbReference>
<dbReference type="Pfam" id="PF11006">
    <property type="entry name" value="DUF2845"/>
    <property type="match status" value="1"/>
</dbReference>
<evidence type="ECO:0000256" key="1">
    <source>
        <dbReference type="SAM" id="SignalP"/>
    </source>
</evidence>
<name>A0A6S6MA45_9BACT</name>
<organism evidence="2 3">
    <name type="scientific">Citrifermentans bremense</name>
    <dbReference type="NCBI Taxonomy" id="60035"/>
    <lineage>
        <taxon>Bacteria</taxon>
        <taxon>Pseudomonadati</taxon>
        <taxon>Thermodesulfobacteriota</taxon>
        <taxon>Desulfuromonadia</taxon>
        <taxon>Geobacterales</taxon>
        <taxon>Geobacteraceae</taxon>
        <taxon>Citrifermentans</taxon>
    </lineage>
</organism>
<proteinExistence type="predicted"/>
<dbReference type="AlphaFoldDB" id="A0A6S6MA45"/>
<evidence type="ECO:0008006" key="4">
    <source>
        <dbReference type="Google" id="ProtNLM"/>
    </source>
</evidence>
<dbReference type="Proteomes" id="UP000515472">
    <property type="component" value="Chromosome"/>
</dbReference>
<dbReference type="EMBL" id="AP023213">
    <property type="protein sequence ID" value="BCG48726.1"/>
    <property type="molecule type" value="Genomic_DNA"/>
</dbReference>